<dbReference type="EMBL" id="MN448287">
    <property type="protein sequence ID" value="QFG74439.1"/>
    <property type="molecule type" value="Genomic_DNA"/>
</dbReference>
<proteinExistence type="predicted"/>
<reference evidence="1" key="1">
    <citation type="journal article" date="2019" name="Philos. Trans. R. Soc. Lond., B, Biol. Sci.">
        <title>Targeted metagenomic recovery of four divergent viruses reveals shared and distinctive characteristics of giant viruses of marine eukaryotes.</title>
        <authorList>
            <person name="Needham D.M."/>
            <person name="Poirier C."/>
            <person name="Hehenberger E."/>
            <person name="Jimenez V."/>
            <person name="Swalwell J.E."/>
            <person name="Santoro A.E."/>
            <person name="Worden A.Z."/>
        </authorList>
    </citation>
    <scope>NUCLEOTIDE SEQUENCE</scope>
    <source>
        <strain evidence="1">MPacV-611</strain>
    </source>
</reference>
<name>A0A5J6VKS1_9VIRU</name>
<sequence length="170" mass="19831">MGSCNTKTSEQIHPINNECILDWRSDMNMTKYHWWPMKFIKSNPLGNNLYSEGGALDKYDELFNSKSRNYQKKNYYRAEDSDSSDRDWAGFCDKASILACLYEYPKISVDVEYNDKIIKFTRKDIEALMILACDKSIKKNISLFFGSRNNTNNLKEPLPSDLYKMINIST</sequence>
<accession>A0A5J6VKS1</accession>
<organism evidence="1">
    <name type="scientific">Megaviridae environmental sample</name>
    <dbReference type="NCBI Taxonomy" id="1737588"/>
    <lineage>
        <taxon>Viruses</taxon>
        <taxon>Varidnaviria</taxon>
        <taxon>Bamfordvirae</taxon>
        <taxon>Nucleocytoviricota</taxon>
        <taxon>Megaviricetes</taxon>
        <taxon>Imitervirales</taxon>
        <taxon>Mimiviridae</taxon>
        <taxon>environmental samples</taxon>
    </lineage>
</organism>
<evidence type="ECO:0000313" key="1">
    <source>
        <dbReference type="EMBL" id="QFG74439.1"/>
    </source>
</evidence>
<protein>
    <submittedName>
        <fullName evidence="1">Uncharacterized protein</fullName>
    </submittedName>
</protein>